<feature type="domain" description="C3H1-type" evidence="11">
    <location>
        <begin position="32"/>
        <end position="61"/>
    </location>
</feature>
<dbReference type="PROSITE" id="PS50103">
    <property type="entry name" value="ZF_C3H1"/>
    <property type="match status" value="1"/>
</dbReference>
<dbReference type="STRING" id="1036808.A0A0C3D658"/>
<evidence type="ECO:0000313" key="13">
    <source>
        <dbReference type="Proteomes" id="UP000053989"/>
    </source>
</evidence>
<evidence type="ECO:0000256" key="5">
    <source>
        <dbReference type="ARBA" id="ARBA00022840"/>
    </source>
</evidence>
<dbReference type="GO" id="GO:0008143">
    <property type="term" value="F:poly(A) binding"/>
    <property type="evidence" value="ECO:0007669"/>
    <property type="project" value="TreeGrafter"/>
</dbReference>
<dbReference type="OrthoDB" id="204958at2759"/>
<protein>
    <recommendedName>
        <fullName evidence="7">PAN2-PAN3 deadenylation complex subunit PAN3</fullName>
    </recommendedName>
    <alternativeName>
        <fullName evidence="7">PAB1P-dependent poly(A)-specific ribonuclease</fullName>
    </alternativeName>
    <alternativeName>
        <fullName evidence="7">Poly(A)-nuclease deadenylation complex subunit 3</fullName>
        <shortName evidence="7">PAN deadenylation complex subunit 3</shortName>
    </alternativeName>
</protein>
<feature type="compositionally biased region" description="Low complexity" evidence="9">
    <location>
        <begin position="93"/>
        <end position="103"/>
    </location>
</feature>
<dbReference type="FunCoup" id="A0A0C3D658">
    <property type="interactions" value="93"/>
</dbReference>
<feature type="domain" description="Protein kinase" evidence="10">
    <location>
        <begin position="209"/>
        <end position="490"/>
    </location>
</feature>
<dbReference type="EMBL" id="KN822120">
    <property type="protein sequence ID" value="KIM56250.1"/>
    <property type="molecule type" value="Genomic_DNA"/>
</dbReference>
<evidence type="ECO:0000313" key="12">
    <source>
        <dbReference type="EMBL" id="KIM56250.1"/>
    </source>
</evidence>
<dbReference type="Pfam" id="PF25586">
    <property type="entry name" value="zf-CCCH_PAN3"/>
    <property type="match status" value="1"/>
</dbReference>
<organism evidence="12 13">
    <name type="scientific">Scleroderma citrinum Foug A</name>
    <dbReference type="NCBI Taxonomy" id="1036808"/>
    <lineage>
        <taxon>Eukaryota</taxon>
        <taxon>Fungi</taxon>
        <taxon>Dikarya</taxon>
        <taxon>Basidiomycota</taxon>
        <taxon>Agaricomycotina</taxon>
        <taxon>Agaricomycetes</taxon>
        <taxon>Agaricomycetidae</taxon>
        <taxon>Boletales</taxon>
        <taxon>Sclerodermatineae</taxon>
        <taxon>Sclerodermataceae</taxon>
        <taxon>Scleroderma</taxon>
    </lineage>
</organism>
<keyword evidence="6 7" id="KW-0175">Coiled coil</keyword>
<dbReference type="GO" id="GO:0000289">
    <property type="term" value="P:nuclear-transcribed mRNA poly(A) tail shortening"/>
    <property type="evidence" value="ECO:0007669"/>
    <property type="project" value="UniProtKB-UniRule"/>
</dbReference>
<dbReference type="Gene3D" id="6.10.250.3160">
    <property type="match status" value="1"/>
</dbReference>
<evidence type="ECO:0000256" key="1">
    <source>
        <dbReference type="ARBA" id="ARBA00004496"/>
    </source>
</evidence>
<dbReference type="GO" id="GO:0000932">
    <property type="term" value="C:P-body"/>
    <property type="evidence" value="ECO:0007669"/>
    <property type="project" value="TreeGrafter"/>
</dbReference>
<keyword evidence="8" id="KW-0863">Zinc-finger</keyword>
<accession>A0A0C3D658</accession>
<evidence type="ECO:0000256" key="4">
    <source>
        <dbReference type="ARBA" id="ARBA00022741"/>
    </source>
</evidence>
<dbReference type="HOGENOM" id="CLU_016423_2_0_1"/>
<keyword evidence="13" id="KW-1185">Reference proteome</keyword>
<comment type="domain">
    <text evidence="7">Contains a pseudokinase domain. The protein kinase domain is predicted to be catalytically inactive because some of the residues important for catalytic activity are substituted and it lacks the equivalent of the binding site for a peptide substrate. However, it has retained an ATP-binding site and ATP-binding is required for mRNA degradation, stimulating the activity of the PAN2 nuclease in vitro. The nucleotide-binding site is juxtaposed to the RNase active site of PAN2 in the complex and may actually bind nucleosides of a poly(A) RNA rather than ATP, feeding the poly(A)-tail to the active site of the deadenylase and thus increasing the efficiency with which this distributive enzyme degrades oligo(A) RNAs.</text>
</comment>
<reference evidence="13" key="2">
    <citation type="submission" date="2015-01" db="EMBL/GenBank/DDBJ databases">
        <title>Evolutionary Origins and Diversification of the Mycorrhizal Mutualists.</title>
        <authorList>
            <consortium name="DOE Joint Genome Institute"/>
            <consortium name="Mycorrhizal Genomics Consortium"/>
            <person name="Kohler A."/>
            <person name="Kuo A."/>
            <person name="Nagy L.G."/>
            <person name="Floudas D."/>
            <person name="Copeland A."/>
            <person name="Barry K.W."/>
            <person name="Cichocki N."/>
            <person name="Veneault-Fourrey C."/>
            <person name="LaButti K."/>
            <person name="Lindquist E.A."/>
            <person name="Lipzen A."/>
            <person name="Lundell T."/>
            <person name="Morin E."/>
            <person name="Murat C."/>
            <person name="Riley R."/>
            <person name="Ohm R."/>
            <person name="Sun H."/>
            <person name="Tunlid A."/>
            <person name="Henrissat B."/>
            <person name="Grigoriev I.V."/>
            <person name="Hibbett D.S."/>
            <person name="Martin F."/>
        </authorList>
    </citation>
    <scope>NUCLEOTIDE SEQUENCE [LARGE SCALE GENOMIC DNA]</scope>
    <source>
        <strain evidence="13">Foug A</strain>
    </source>
</reference>
<feature type="binding site" evidence="7">
    <location>
        <position position="238"/>
    </location>
    <ligand>
        <name>ATP</name>
        <dbReference type="ChEBI" id="CHEBI:30616"/>
    </ligand>
</feature>
<feature type="zinc finger region" description="C3H1-type" evidence="8">
    <location>
        <begin position="32"/>
        <end position="61"/>
    </location>
</feature>
<dbReference type="InParanoid" id="A0A0C3D658"/>
<evidence type="ECO:0000256" key="8">
    <source>
        <dbReference type="PROSITE-ProRule" id="PRU00723"/>
    </source>
</evidence>
<dbReference type="PANTHER" id="PTHR12272">
    <property type="entry name" value="DEADENYLATION COMPLEX SUBUNIT PAN3"/>
    <property type="match status" value="1"/>
</dbReference>
<dbReference type="InterPro" id="IPR030844">
    <property type="entry name" value="PAN3"/>
</dbReference>
<evidence type="ECO:0000256" key="7">
    <source>
        <dbReference type="HAMAP-Rule" id="MF_03181"/>
    </source>
</evidence>
<keyword evidence="8" id="KW-0479">Metal-binding</keyword>
<feature type="binding site" evidence="7">
    <location>
        <begin position="287"/>
        <end position="294"/>
    </location>
    <ligand>
        <name>ATP</name>
        <dbReference type="ChEBI" id="CHEBI:30616"/>
    </ligand>
</feature>
<keyword evidence="8" id="KW-0862">Zinc</keyword>
<dbReference type="Pfam" id="PF18101">
    <property type="entry name" value="Pan3_CK"/>
    <property type="match status" value="1"/>
</dbReference>
<feature type="binding site" evidence="7">
    <location>
        <begin position="351"/>
        <end position="352"/>
    </location>
    <ligand>
        <name>ATP</name>
        <dbReference type="ChEBI" id="CHEBI:30616"/>
    </ligand>
</feature>
<comment type="domain">
    <text evidence="7">The pseudokinase domain, the coiled-coil (CC), and C-terminal knob domain (CK) form a structural unit (PKC) that forms an extensive high-affinity interaction surface for PAN2.</text>
</comment>
<dbReference type="PANTHER" id="PTHR12272:SF11">
    <property type="entry name" value="PAN2-PAN3 DEADENYLATION COMPLEX SUBUNIT PAN3"/>
    <property type="match status" value="1"/>
</dbReference>
<dbReference type="GO" id="GO:0004672">
    <property type="term" value="F:protein kinase activity"/>
    <property type="evidence" value="ECO:0007669"/>
    <property type="project" value="InterPro"/>
</dbReference>
<dbReference type="InterPro" id="IPR000571">
    <property type="entry name" value="Znf_CCCH"/>
</dbReference>
<dbReference type="HAMAP" id="MF_03181">
    <property type="entry name" value="PAN3"/>
    <property type="match status" value="1"/>
</dbReference>
<dbReference type="Gene3D" id="1.20.5.5160">
    <property type="match status" value="1"/>
</dbReference>
<name>A0A0C3D658_9AGAM</name>
<dbReference type="PROSITE" id="PS50011">
    <property type="entry name" value="PROTEIN_KINASE_DOM"/>
    <property type="match status" value="1"/>
</dbReference>
<dbReference type="SUPFAM" id="SSF56112">
    <property type="entry name" value="Protein kinase-like (PK-like)"/>
    <property type="match status" value="1"/>
</dbReference>
<dbReference type="Gene3D" id="1.10.287.3700">
    <property type="match status" value="1"/>
</dbReference>
<evidence type="ECO:0000256" key="3">
    <source>
        <dbReference type="ARBA" id="ARBA00022664"/>
    </source>
</evidence>
<dbReference type="GO" id="GO:0006397">
    <property type="term" value="P:mRNA processing"/>
    <property type="evidence" value="ECO:0007669"/>
    <property type="project" value="UniProtKB-KW"/>
</dbReference>
<dbReference type="InterPro" id="IPR011009">
    <property type="entry name" value="Kinase-like_dom_sf"/>
</dbReference>
<dbReference type="InterPro" id="IPR041332">
    <property type="entry name" value="Pan3_CK"/>
</dbReference>
<gene>
    <name evidence="7" type="primary">PAN3</name>
    <name evidence="12" type="ORF">SCLCIDRAFT_1220506</name>
</gene>
<feature type="region of interest" description="Disordered" evidence="9">
    <location>
        <begin position="93"/>
        <end position="117"/>
    </location>
</feature>
<dbReference type="GO" id="GO:0008270">
    <property type="term" value="F:zinc ion binding"/>
    <property type="evidence" value="ECO:0007669"/>
    <property type="project" value="UniProtKB-KW"/>
</dbReference>
<comment type="caution">
    <text evidence="7">Lacks conserved residue(s) required for the propagation of feature annotation.</text>
</comment>
<keyword evidence="2 7" id="KW-0963">Cytoplasm</keyword>
<keyword evidence="4 7" id="KW-0547">Nucleotide-binding</keyword>
<dbReference type="GO" id="GO:0031251">
    <property type="term" value="C:PAN complex"/>
    <property type="evidence" value="ECO:0007669"/>
    <property type="project" value="UniProtKB-UniRule"/>
</dbReference>
<dbReference type="Gene3D" id="1.10.510.10">
    <property type="entry name" value="Transferase(Phosphotransferase) domain 1"/>
    <property type="match status" value="1"/>
</dbReference>
<evidence type="ECO:0000256" key="6">
    <source>
        <dbReference type="ARBA" id="ARBA00023054"/>
    </source>
</evidence>
<comment type="similarity">
    <text evidence="7">Belongs to the protein kinase superfamily. PAN3 family.</text>
</comment>
<proteinExistence type="inferred from homology"/>
<feature type="region of interest" description="Knob domain" evidence="7">
    <location>
        <begin position="490"/>
        <end position="584"/>
    </location>
</feature>
<dbReference type="Proteomes" id="UP000053989">
    <property type="component" value="Unassembled WGS sequence"/>
</dbReference>
<evidence type="ECO:0000256" key="2">
    <source>
        <dbReference type="ARBA" id="ARBA00022490"/>
    </source>
</evidence>
<dbReference type="AlphaFoldDB" id="A0A0C3D658"/>
<keyword evidence="5 7" id="KW-0067">ATP-binding</keyword>
<feature type="coiled-coil region" evidence="7">
    <location>
        <begin position="451"/>
        <end position="489"/>
    </location>
</feature>
<dbReference type="GO" id="GO:0005524">
    <property type="term" value="F:ATP binding"/>
    <property type="evidence" value="ECO:0007669"/>
    <property type="project" value="UniProtKB-UniRule"/>
</dbReference>
<feature type="compositionally biased region" description="Basic and acidic residues" evidence="9">
    <location>
        <begin position="17"/>
        <end position="34"/>
    </location>
</feature>
<comment type="subcellular location">
    <subcellularLocation>
        <location evidence="1 7">Cytoplasm</location>
    </subcellularLocation>
</comment>
<comment type="subunit">
    <text evidence="7">Homodimer. Forms a heterotrimer with a catalytic subunit PAN2 to form the poly(A)-nuclease (PAN) deadenylation complex. Interacts (via PAM-2 motif) with poly(A)-binding protein PAB1 (via PABC domain), conferring substrate specificity of the enzyme complex.</text>
</comment>
<evidence type="ECO:0000259" key="11">
    <source>
        <dbReference type="PROSITE" id="PS50103"/>
    </source>
</evidence>
<reference evidence="12 13" key="1">
    <citation type="submission" date="2014-04" db="EMBL/GenBank/DDBJ databases">
        <authorList>
            <consortium name="DOE Joint Genome Institute"/>
            <person name="Kuo A."/>
            <person name="Kohler A."/>
            <person name="Nagy L.G."/>
            <person name="Floudas D."/>
            <person name="Copeland A."/>
            <person name="Barry K.W."/>
            <person name="Cichocki N."/>
            <person name="Veneault-Fourrey C."/>
            <person name="LaButti K."/>
            <person name="Lindquist E.A."/>
            <person name="Lipzen A."/>
            <person name="Lundell T."/>
            <person name="Morin E."/>
            <person name="Murat C."/>
            <person name="Sun H."/>
            <person name="Tunlid A."/>
            <person name="Henrissat B."/>
            <person name="Grigoriev I.V."/>
            <person name="Hibbett D.S."/>
            <person name="Martin F."/>
            <person name="Nordberg H.P."/>
            <person name="Cantor M.N."/>
            <person name="Hua S.X."/>
        </authorList>
    </citation>
    <scope>NUCLEOTIDE SEQUENCE [LARGE SCALE GENOMIC DNA]</scope>
    <source>
        <strain evidence="12 13">Foug A</strain>
    </source>
</reference>
<comment type="domain">
    <text evidence="7">The N-terminal zinc finger binds to poly(A) RNA.</text>
</comment>
<sequence>MAYFSRPQSSAAVRIAHPTDYDDRERSPQKRDSPQRQCRNILIYGSCRFQDKGCIYYHPATTSTSSNVAIPESPAPPSLSAQAVHAPVFVPKTTLDTSSTTSPTQPPSFTPSASPAPYFPGQEVEYDDTISSLGSFYPTAQQAFVRQPLDYHLYTNPIPDAFSPSHFISDNFREELHRRSDLIHTIPSTPYHLPEELQGYHSLAPLEPLVPERRKLVSWYSAVYRATNTSDGATYVLRRIENFRLTHRAAFGAIESWSRIRHPNIVRVREAFTTRAFNDNSLIVCYDYHPNSKSLYELYFNPKSSGLLHGQLSGSMGRIPEATLWSYIIQIANAIRVAHEAGLALRMIDPAKILLTGKNRLRINSCGIVDVLLYDTRQDITITQQEDLVLFGRLLVALCCNSLAALSALPKALDTIGRIYSADIQALALFLVSKPAPLKSITQVFEHIGTDRLLRDMDEMQIANDRLEAEVQSELENGRLVRLLCKFGFINERPEFDRDLRWAETGDRYIIKLFRDYVFHQVDENRNPVVNLSYVLTCLNKLDCGTDERIMLVSRDEQSCLVVSYKEVKACIESAFSDLSRASR</sequence>
<dbReference type="FunFam" id="1.10.287.3700:FF:000001">
    <property type="entry name" value="PAN2-PAN3 deadenylation complex subunit PAN3"/>
    <property type="match status" value="1"/>
</dbReference>
<keyword evidence="3 7" id="KW-0507">mRNA processing</keyword>
<feature type="region of interest" description="Disordered" evidence="9">
    <location>
        <begin position="1"/>
        <end position="37"/>
    </location>
</feature>
<evidence type="ECO:0000259" key="10">
    <source>
        <dbReference type="PROSITE" id="PS50011"/>
    </source>
</evidence>
<feature type="compositionally biased region" description="Polar residues" evidence="9">
    <location>
        <begin position="1"/>
        <end position="11"/>
    </location>
</feature>
<comment type="function">
    <text evidence="7">Regulatory subunit of the poly(A)-nuclease (PAN) deadenylation complex, one of two cytoplasmic mRNA deadenylases involved in mRNA turnover. PAN specifically shortens poly(A) tails of RNA and the activity is stimulated by poly(A)-binding protein PAB1. PAN deadenylation is followed by rapid degradation of the shortened mRNA tails by the CCR4-NOT complex. Deadenylated mRNAs are then degraded by two alternative mechanisms, namely exosome-mediated 3'-5' exonucleolytic degradation, or deadenlyation-dependent mRNA decaping and subsequent 5'-3' exonucleolytic degradation by XRN1. May also be involved in post-transcriptional maturation of mRNA poly(A) tails. PAN3 acts as a positive regulator for PAN activity, recruiting the catalytic subunit PAN2 to mRNA via its interaction with RNA and with PAB1.</text>
</comment>
<evidence type="ECO:0000256" key="9">
    <source>
        <dbReference type="SAM" id="MobiDB-lite"/>
    </source>
</evidence>
<dbReference type="InterPro" id="IPR000719">
    <property type="entry name" value="Prot_kinase_dom"/>
</dbReference>